<keyword evidence="4" id="KW-0862">Zinc</keyword>
<evidence type="ECO:0000256" key="2">
    <source>
        <dbReference type="ARBA" id="ARBA00022723"/>
    </source>
</evidence>
<dbReference type="InterPro" id="IPR002125">
    <property type="entry name" value="CMP_dCMP_dom"/>
</dbReference>
<dbReference type="InterPro" id="IPR016192">
    <property type="entry name" value="APOBEC/CMP_deaminase_Zn-bd"/>
</dbReference>
<dbReference type="PANTHER" id="PTHR11644">
    <property type="entry name" value="CYTIDINE DEAMINASE"/>
    <property type="match status" value="1"/>
</dbReference>
<keyword evidence="2" id="KW-0479">Metal-binding</keyword>
<evidence type="ECO:0000256" key="1">
    <source>
        <dbReference type="ARBA" id="ARBA00006576"/>
    </source>
</evidence>
<dbReference type="GO" id="GO:0005829">
    <property type="term" value="C:cytosol"/>
    <property type="evidence" value="ECO:0007669"/>
    <property type="project" value="TreeGrafter"/>
</dbReference>
<dbReference type="SUPFAM" id="SSF53927">
    <property type="entry name" value="Cytidine deaminase-like"/>
    <property type="match status" value="1"/>
</dbReference>
<dbReference type="EMBL" id="JACZHT010000003">
    <property type="protein sequence ID" value="MBE1237123.1"/>
    <property type="molecule type" value="Genomic_DNA"/>
</dbReference>
<accession>A0A8J6YM31</accession>
<reference evidence="6" key="1">
    <citation type="submission" date="2020-10" db="EMBL/GenBank/DDBJ databases">
        <title>Genome sequence of the unusual species of purple photosynthetic bacteria, Phaeovibrio sulfidiphilus DSM 23193, type strain.</title>
        <authorList>
            <person name="Kyndt J.A."/>
            <person name="Meyer T.E."/>
        </authorList>
    </citation>
    <scope>NUCLEOTIDE SEQUENCE</scope>
    <source>
        <strain evidence="6">DSM 23193</strain>
    </source>
</reference>
<organism evidence="6 7">
    <name type="scientific">Phaeovibrio sulfidiphilus</name>
    <dbReference type="NCBI Taxonomy" id="1220600"/>
    <lineage>
        <taxon>Bacteria</taxon>
        <taxon>Pseudomonadati</taxon>
        <taxon>Pseudomonadota</taxon>
        <taxon>Alphaproteobacteria</taxon>
        <taxon>Rhodospirillales</taxon>
        <taxon>Rhodospirillaceae</taxon>
        <taxon>Phaeovibrio</taxon>
    </lineage>
</organism>
<dbReference type="GO" id="GO:0004126">
    <property type="term" value="F:cytidine deaminase activity"/>
    <property type="evidence" value="ECO:0007669"/>
    <property type="project" value="TreeGrafter"/>
</dbReference>
<dbReference type="InterPro" id="IPR016193">
    <property type="entry name" value="Cytidine_deaminase-like"/>
</dbReference>
<evidence type="ECO:0000313" key="6">
    <source>
        <dbReference type="EMBL" id="MBE1237123.1"/>
    </source>
</evidence>
<dbReference type="PROSITE" id="PS00903">
    <property type="entry name" value="CYT_DCMP_DEAMINASES_1"/>
    <property type="match status" value="1"/>
</dbReference>
<keyword evidence="3" id="KW-0378">Hydrolase</keyword>
<dbReference type="Gene3D" id="3.40.140.10">
    <property type="entry name" value="Cytidine Deaminase, domain 2"/>
    <property type="match status" value="1"/>
</dbReference>
<keyword evidence="7" id="KW-1185">Reference proteome</keyword>
<evidence type="ECO:0000256" key="3">
    <source>
        <dbReference type="ARBA" id="ARBA00022801"/>
    </source>
</evidence>
<dbReference type="GO" id="GO:0055086">
    <property type="term" value="P:nucleobase-containing small molecule metabolic process"/>
    <property type="evidence" value="ECO:0007669"/>
    <property type="project" value="UniProtKB-ARBA"/>
</dbReference>
<dbReference type="AlphaFoldDB" id="A0A8J6YM31"/>
<dbReference type="PROSITE" id="PS51747">
    <property type="entry name" value="CYT_DCMP_DEAMINASES_2"/>
    <property type="match status" value="1"/>
</dbReference>
<dbReference type="GO" id="GO:0042802">
    <property type="term" value="F:identical protein binding"/>
    <property type="evidence" value="ECO:0007669"/>
    <property type="project" value="UniProtKB-ARBA"/>
</dbReference>
<dbReference type="GO" id="GO:0072527">
    <property type="term" value="P:pyrimidine-containing compound metabolic process"/>
    <property type="evidence" value="ECO:0007669"/>
    <property type="project" value="UniProtKB-ARBA"/>
</dbReference>
<dbReference type="InterPro" id="IPR050202">
    <property type="entry name" value="Cyt/Deoxycyt_deaminase"/>
</dbReference>
<comment type="similarity">
    <text evidence="1">Belongs to the cytidine and deoxycytidylate deaminase family.</text>
</comment>
<name>A0A8J6YM31_9PROT</name>
<dbReference type="CDD" id="cd01283">
    <property type="entry name" value="cytidine_deaminase"/>
    <property type="match status" value="1"/>
</dbReference>
<dbReference type="Proteomes" id="UP000631034">
    <property type="component" value="Unassembled WGS sequence"/>
</dbReference>
<dbReference type="PANTHER" id="PTHR11644:SF2">
    <property type="entry name" value="CYTIDINE DEAMINASE"/>
    <property type="match status" value="1"/>
</dbReference>
<sequence>MTPEALIAEARALAGAFPLSGFKHNVAANVGCALVTDSGALHTGVDLVLACGIGFCAEHSAIASMLKTRETRVDLIVAVSDRGTVLPPCGRCRELLAQVDVQNVANTRILVSETEIKTLCDLLPDHWVDR</sequence>
<proteinExistence type="inferred from homology"/>
<dbReference type="GO" id="GO:0008270">
    <property type="term" value="F:zinc ion binding"/>
    <property type="evidence" value="ECO:0007669"/>
    <property type="project" value="InterPro"/>
</dbReference>
<dbReference type="Pfam" id="PF00383">
    <property type="entry name" value="dCMP_cyt_deam_1"/>
    <property type="match status" value="1"/>
</dbReference>
<evidence type="ECO:0000313" key="7">
    <source>
        <dbReference type="Proteomes" id="UP000631034"/>
    </source>
</evidence>
<evidence type="ECO:0000259" key="5">
    <source>
        <dbReference type="PROSITE" id="PS51747"/>
    </source>
</evidence>
<feature type="domain" description="CMP/dCMP-type deaminase" evidence="5">
    <location>
        <begin position="1"/>
        <end position="130"/>
    </location>
</feature>
<evidence type="ECO:0000256" key="4">
    <source>
        <dbReference type="ARBA" id="ARBA00022833"/>
    </source>
</evidence>
<dbReference type="RefSeq" id="WP_192534128.1">
    <property type="nucleotide sequence ID" value="NZ_JACZHT010000003.1"/>
</dbReference>
<comment type="caution">
    <text evidence="6">The sequence shown here is derived from an EMBL/GenBank/DDBJ whole genome shotgun (WGS) entry which is preliminary data.</text>
</comment>
<protein>
    <submittedName>
        <fullName evidence="6">Cytidine deaminase</fullName>
    </submittedName>
</protein>
<gene>
    <name evidence="6" type="ORF">IHV25_05615</name>
</gene>